<dbReference type="Gene3D" id="1.10.8.60">
    <property type="match status" value="1"/>
</dbReference>
<keyword evidence="4" id="KW-1185">Reference proteome</keyword>
<name>A0ABR1EFR8_NECAM</name>
<evidence type="ECO:0000256" key="1">
    <source>
        <dbReference type="SAM" id="MobiDB-lite"/>
    </source>
</evidence>
<dbReference type="Pfam" id="PF17862">
    <property type="entry name" value="AAA_lid_3"/>
    <property type="match status" value="1"/>
</dbReference>
<sequence>MSGVSTFLSALETMPEDEPPLSIAVPHSESPPRHYQAEDRADIVKCILRHMSSDPKLSISEWVARTCGWTGAELKALITNAGFDAMRRMSNGSSCSVIVKDSNIAAVFHDSLPQRHNRIKKQLDVGIRLTHS</sequence>
<accession>A0ABR1EFR8</accession>
<evidence type="ECO:0000259" key="2">
    <source>
        <dbReference type="Pfam" id="PF17862"/>
    </source>
</evidence>
<organism evidence="3 4">
    <name type="scientific">Necator americanus</name>
    <name type="common">Human hookworm</name>
    <dbReference type="NCBI Taxonomy" id="51031"/>
    <lineage>
        <taxon>Eukaryota</taxon>
        <taxon>Metazoa</taxon>
        <taxon>Ecdysozoa</taxon>
        <taxon>Nematoda</taxon>
        <taxon>Chromadorea</taxon>
        <taxon>Rhabditida</taxon>
        <taxon>Rhabditina</taxon>
        <taxon>Rhabditomorpha</taxon>
        <taxon>Strongyloidea</taxon>
        <taxon>Ancylostomatidae</taxon>
        <taxon>Bunostominae</taxon>
        <taxon>Necator</taxon>
    </lineage>
</organism>
<feature type="region of interest" description="Disordered" evidence="1">
    <location>
        <begin position="14"/>
        <end position="35"/>
    </location>
</feature>
<dbReference type="InterPro" id="IPR041569">
    <property type="entry name" value="AAA_lid_3"/>
</dbReference>
<dbReference type="Proteomes" id="UP001303046">
    <property type="component" value="Unassembled WGS sequence"/>
</dbReference>
<dbReference type="EMBL" id="JAVFWL010000006">
    <property type="protein sequence ID" value="KAK6761298.1"/>
    <property type="molecule type" value="Genomic_DNA"/>
</dbReference>
<evidence type="ECO:0000313" key="4">
    <source>
        <dbReference type="Proteomes" id="UP001303046"/>
    </source>
</evidence>
<gene>
    <name evidence="3" type="primary">Necator_chrX.g22545</name>
    <name evidence="3" type="ORF">RB195_022382</name>
</gene>
<evidence type="ECO:0000313" key="3">
    <source>
        <dbReference type="EMBL" id="KAK6761298.1"/>
    </source>
</evidence>
<protein>
    <recommendedName>
        <fullName evidence="2">AAA ATPase AAA+ lid domain-containing protein</fullName>
    </recommendedName>
</protein>
<reference evidence="3 4" key="1">
    <citation type="submission" date="2023-08" db="EMBL/GenBank/DDBJ databases">
        <title>A Necator americanus chromosomal reference genome.</title>
        <authorList>
            <person name="Ilik V."/>
            <person name="Petrzelkova K.J."/>
            <person name="Pardy F."/>
            <person name="Fuh T."/>
            <person name="Niatou-Singa F.S."/>
            <person name="Gouil Q."/>
            <person name="Baker L."/>
            <person name="Ritchie M.E."/>
            <person name="Jex A.R."/>
            <person name="Gazzola D."/>
            <person name="Li H."/>
            <person name="Toshio Fujiwara R."/>
            <person name="Zhan B."/>
            <person name="Aroian R.V."/>
            <person name="Pafco B."/>
            <person name="Schwarz E.M."/>
        </authorList>
    </citation>
    <scope>NUCLEOTIDE SEQUENCE [LARGE SCALE GENOMIC DNA]</scope>
    <source>
        <strain evidence="3 4">Aroian</strain>
        <tissue evidence="3">Whole animal</tissue>
    </source>
</reference>
<proteinExistence type="predicted"/>
<comment type="caution">
    <text evidence="3">The sequence shown here is derived from an EMBL/GenBank/DDBJ whole genome shotgun (WGS) entry which is preliminary data.</text>
</comment>
<feature type="domain" description="AAA ATPase AAA+ lid" evidence="2">
    <location>
        <begin position="58"/>
        <end position="91"/>
    </location>
</feature>